<evidence type="ECO:0000313" key="8">
    <source>
        <dbReference type="EMBL" id="PHU36503.1"/>
    </source>
</evidence>
<dbReference type="GO" id="GO:0015031">
    <property type="term" value="P:protein transport"/>
    <property type="evidence" value="ECO:0007669"/>
    <property type="project" value="InterPro"/>
</dbReference>
<evidence type="ECO:0000256" key="5">
    <source>
        <dbReference type="PROSITE-ProRule" id="PRU00277"/>
    </source>
</evidence>
<feature type="chain" id="PRO_5039275595" description="peptidylprolyl isomerase" evidence="6">
    <location>
        <begin position="21"/>
        <end position="391"/>
    </location>
</feature>
<dbReference type="PROSITE" id="PS50059">
    <property type="entry name" value="FKBP_PPIASE"/>
    <property type="match status" value="1"/>
</dbReference>
<evidence type="ECO:0000256" key="6">
    <source>
        <dbReference type="SAM" id="SignalP"/>
    </source>
</evidence>
<dbReference type="Proteomes" id="UP000225889">
    <property type="component" value="Unassembled WGS sequence"/>
</dbReference>
<dbReference type="RefSeq" id="WP_099391072.1">
    <property type="nucleotide sequence ID" value="NZ_PDYF01000003.1"/>
</dbReference>
<dbReference type="EMBL" id="PDYF01000003">
    <property type="protein sequence ID" value="PHU36503.1"/>
    <property type="molecule type" value="Genomic_DNA"/>
</dbReference>
<protein>
    <recommendedName>
        <fullName evidence="2 5">peptidylprolyl isomerase</fullName>
        <ecNumber evidence="2 5">5.2.1.8</ecNumber>
    </recommendedName>
</protein>
<dbReference type="GO" id="GO:0006457">
    <property type="term" value="P:protein folding"/>
    <property type="evidence" value="ECO:0007669"/>
    <property type="project" value="InterPro"/>
</dbReference>
<comment type="catalytic activity">
    <reaction evidence="1 5">
        <text>[protein]-peptidylproline (omega=180) = [protein]-peptidylproline (omega=0)</text>
        <dbReference type="Rhea" id="RHEA:16237"/>
        <dbReference type="Rhea" id="RHEA-COMP:10747"/>
        <dbReference type="Rhea" id="RHEA-COMP:10748"/>
        <dbReference type="ChEBI" id="CHEBI:83833"/>
        <dbReference type="ChEBI" id="CHEBI:83834"/>
        <dbReference type="EC" id="5.2.1.8"/>
    </reaction>
</comment>
<feature type="domain" description="PPIase FKBP-type" evidence="7">
    <location>
        <begin position="82"/>
        <end position="171"/>
    </location>
</feature>
<feature type="signal peptide" evidence="6">
    <location>
        <begin position="1"/>
        <end position="20"/>
    </location>
</feature>
<evidence type="ECO:0000256" key="1">
    <source>
        <dbReference type="ARBA" id="ARBA00000971"/>
    </source>
</evidence>
<evidence type="ECO:0000259" key="7">
    <source>
        <dbReference type="PROSITE" id="PS50059"/>
    </source>
</evidence>
<reference evidence="8 9" key="1">
    <citation type="submission" date="2017-10" db="EMBL/GenBank/DDBJ databases">
        <title>Resolving the taxonomy of Roseburia spp., Eubacterium rectale and Agathobacter spp. through phylogenomic analysis.</title>
        <authorList>
            <person name="Sheridan P.O."/>
            <person name="Walker A.W."/>
            <person name="Duncan S.H."/>
            <person name="Scott K.P."/>
            <person name="Toole P.W.O."/>
            <person name="Luis P."/>
            <person name="Flint H.J."/>
        </authorList>
    </citation>
    <scope>NUCLEOTIDE SEQUENCE [LARGE SCALE GENOMIC DNA]</scope>
    <source>
        <strain evidence="8 9">JK626</strain>
    </source>
</reference>
<dbReference type="GO" id="GO:0003755">
    <property type="term" value="F:peptidyl-prolyl cis-trans isomerase activity"/>
    <property type="evidence" value="ECO:0007669"/>
    <property type="project" value="UniProtKB-KW"/>
</dbReference>
<gene>
    <name evidence="8" type="ORF">CSX01_00685</name>
</gene>
<organism evidence="8 9">
    <name type="scientific">Pseudobutyrivibrio ruminis</name>
    <dbReference type="NCBI Taxonomy" id="46206"/>
    <lineage>
        <taxon>Bacteria</taxon>
        <taxon>Bacillati</taxon>
        <taxon>Bacillota</taxon>
        <taxon>Clostridia</taxon>
        <taxon>Lachnospirales</taxon>
        <taxon>Lachnospiraceae</taxon>
        <taxon>Pseudobutyrivibrio</taxon>
    </lineage>
</organism>
<evidence type="ECO:0000313" key="9">
    <source>
        <dbReference type="Proteomes" id="UP000225889"/>
    </source>
</evidence>
<name>A0A2G3E050_9FIRM</name>
<dbReference type="InterPro" id="IPR008880">
    <property type="entry name" value="Trigger_fac_C"/>
</dbReference>
<keyword evidence="6" id="KW-0732">Signal</keyword>
<accession>A0A2G3E050</accession>
<dbReference type="SUPFAM" id="SSF54534">
    <property type="entry name" value="FKBP-like"/>
    <property type="match status" value="1"/>
</dbReference>
<evidence type="ECO:0000256" key="2">
    <source>
        <dbReference type="ARBA" id="ARBA00013194"/>
    </source>
</evidence>
<dbReference type="Pfam" id="PF00254">
    <property type="entry name" value="FKBP_C"/>
    <property type="match status" value="1"/>
</dbReference>
<dbReference type="PROSITE" id="PS51257">
    <property type="entry name" value="PROKAR_LIPOPROTEIN"/>
    <property type="match status" value="1"/>
</dbReference>
<dbReference type="InterPro" id="IPR037041">
    <property type="entry name" value="Trigger_fac_C_sf"/>
</dbReference>
<evidence type="ECO:0000256" key="4">
    <source>
        <dbReference type="ARBA" id="ARBA00023235"/>
    </source>
</evidence>
<reference evidence="8 9" key="2">
    <citation type="submission" date="2017-10" db="EMBL/GenBank/DDBJ databases">
        <authorList>
            <person name="Banno H."/>
            <person name="Chua N.-H."/>
        </authorList>
    </citation>
    <scope>NUCLEOTIDE SEQUENCE [LARGE SCALE GENOMIC DNA]</scope>
    <source>
        <strain evidence="8 9">JK626</strain>
    </source>
</reference>
<dbReference type="Pfam" id="PF05698">
    <property type="entry name" value="Trigger_C"/>
    <property type="match status" value="1"/>
</dbReference>
<dbReference type="SUPFAM" id="SSF109998">
    <property type="entry name" value="Triger factor/SurA peptide-binding domain-like"/>
    <property type="match status" value="1"/>
</dbReference>
<comment type="caution">
    <text evidence="8">The sequence shown here is derived from an EMBL/GenBank/DDBJ whole genome shotgun (WGS) entry which is preliminary data.</text>
</comment>
<proteinExistence type="predicted"/>
<dbReference type="EC" id="5.2.1.8" evidence="2 5"/>
<dbReference type="Gene3D" id="3.10.50.40">
    <property type="match status" value="1"/>
</dbReference>
<dbReference type="InterPro" id="IPR001179">
    <property type="entry name" value="PPIase_FKBP_dom"/>
</dbReference>
<sequence length="391" mass="43622">MKKKLFTVLLCGALAVSAVACKKEIKYTASDLVELGQYKGMEITLYNNYEFTEEGFASFVDNSIQQQGIFIPDDSLTTVEEDSIVNVDYVGSKDGVAFDRGSAEDQMIDIANNSSATEKTGYIAGFTAGLVGHQVGEEVAYEVTFPEQYNSPDLAGQTVVFTFQINYIANSIDSKDKLTDDIVAEKIQGYSTVDEYIAALEKQYKDNLETSLANNKESAILNAIENGNIGTVKEVPEDLLQARVDMIINMQEKQYEAKGTTMEEYATSAGYDYEEVIANLKDNVRESTKTELILEAIADAEDIQIDDEYDKFIKNVYTQMGYTDVDSFYEDFSVEGYEGSRYFELAYRTEKALDYLVENCVVSFEEPPLVEDVEVTDDEAVQEDATEESAE</sequence>
<keyword evidence="3 5" id="KW-0697">Rotamase</keyword>
<dbReference type="AlphaFoldDB" id="A0A2G3E050"/>
<keyword evidence="4 5" id="KW-0413">Isomerase</keyword>
<evidence type="ECO:0000256" key="3">
    <source>
        <dbReference type="ARBA" id="ARBA00023110"/>
    </source>
</evidence>
<dbReference type="Gene3D" id="1.10.3120.10">
    <property type="entry name" value="Trigger factor, C-terminal domain"/>
    <property type="match status" value="1"/>
</dbReference>
<dbReference type="InterPro" id="IPR027304">
    <property type="entry name" value="Trigger_fact/SurA_dom_sf"/>
</dbReference>
<dbReference type="InterPro" id="IPR046357">
    <property type="entry name" value="PPIase_dom_sf"/>
</dbReference>